<evidence type="ECO:0000313" key="3">
    <source>
        <dbReference type="Proteomes" id="UP001589733"/>
    </source>
</evidence>
<dbReference type="EMBL" id="JBHLYR010000013">
    <property type="protein sequence ID" value="MFB9991211.1"/>
    <property type="molecule type" value="Genomic_DNA"/>
</dbReference>
<comment type="caution">
    <text evidence="2">The sequence shown here is derived from an EMBL/GenBank/DDBJ whole genome shotgun (WGS) entry which is preliminary data.</text>
</comment>
<keyword evidence="1" id="KW-0472">Membrane</keyword>
<evidence type="ECO:0000256" key="1">
    <source>
        <dbReference type="SAM" id="Phobius"/>
    </source>
</evidence>
<gene>
    <name evidence="2" type="ORF">ACFFLM_04340</name>
</gene>
<keyword evidence="1" id="KW-0812">Transmembrane</keyword>
<sequence length="156" mass="17580">MFSRWDLLNPTNILALLLAGWAISVYHRPRLPEIEFLYSRFDDLMPWSLWGWLGLGTACMLVFTPRASPWRLLAHALCGTFMLALSGAFAAAGGITFEVTSTIVLAAVSAILFARTSVHWASSTVWWAWLVSHPPRWLRRLAHIDDGQEREEGRDG</sequence>
<dbReference type="Proteomes" id="UP001589733">
    <property type="component" value="Unassembled WGS sequence"/>
</dbReference>
<dbReference type="RefSeq" id="WP_380005912.1">
    <property type="nucleotide sequence ID" value="NZ_JBHLYR010000013.1"/>
</dbReference>
<name>A0ABV6AX78_9DEIO</name>
<protein>
    <submittedName>
        <fullName evidence="2">Uncharacterized protein</fullName>
    </submittedName>
</protein>
<keyword evidence="1" id="KW-1133">Transmembrane helix</keyword>
<evidence type="ECO:0000313" key="2">
    <source>
        <dbReference type="EMBL" id="MFB9991211.1"/>
    </source>
</evidence>
<feature type="transmembrane region" description="Helical" evidence="1">
    <location>
        <begin position="7"/>
        <end position="27"/>
    </location>
</feature>
<feature type="transmembrane region" description="Helical" evidence="1">
    <location>
        <begin position="47"/>
        <end position="65"/>
    </location>
</feature>
<accession>A0ABV6AX78</accession>
<organism evidence="2 3">
    <name type="scientific">Deinococcus oregonensis</name>
    <dbReference type="NCBI Taxonomy" id="1805970"/>
    <lineage>
        <taxon>Bacteria</taxon>
        <taxon>Thermotogati</taxon>
        <taxon>Deinococcota</taxon>
        <taxon>Deinococci</taxon>
        <taxon>Deinococcales</taxon>
        <taxon>Deinococcaceae</taxon>
        <taxon>Deinococcus</taxon>
    </lineage>
</organism>
<proteinExistence type="predicted"/>
<feature type="transmembrane region" description="Helical" evidence="1">
    <location>
        <begin position="72"/>
        <end position="97"/>
    </location>
</feature>
<feature type="transmembrane region" description="Helical" evidence="1">
    <location>
        <begin position="103"/>
        <end position="130"/>
    </location>
</feature>
<keyword evidence="3" id="KW-1185">Reference proteome</keyword>
<reference evidence="2 3" key="1">
    <citation type="submission" date="2024-09" db="EMBL/GenBank/DDBJ databases">
        <authorList>
            <person name="Sun Q."/>
            <person name="Mori K."/>
        </authorList>
    </citation>
    <scope>NUCLEOTIDE SEQUENCE [LARGE SCALE GENOMIC DNA]</scope>
    <source>
        <strain evidence="2 3">JCM 13503</strain>
    </source>
</reference>